<dbReference type="InterPro" id="IPR002559">
    <property type="entry name" value="Transposase_11"/>
</dbReference>
<dbReference type="InterPro" id="IPR025161">
    <property type="entry name" value="IS402-like_dom"/>
</dbReference>
<evidence type="ECO:0008006" key="5">
    <source>
        <dbReference type="Google" id="ProtNLM"/>
    </source>
</evidence>
<dbReference type="GO" id="GO:0003677">
    <property type="term" value="F:DNA binding"/>
    <property type="evidence" value="ECO:0007669"/>
    <property type="project" value="InterPro"/>
</dbReference>
<proteinExistence type="predicted"/>
<feature type="domain" description="Transposase IS4-like" evidence="2">
    <location>
        <begin position="68"/>
        <end position="189"/>
    </location>
</feature>
<dbReference type="GO" id="GO:0006313">
    <property type="term" value="P:DNA transposition"/>
    <property type="evidence" value="ECO:0007669"/>
    <property type="project" value="InterPro"/>
</dbReference>
<keyword evidence="1" id="KW-1133">Transmembrane helix</keyword>
<reference evidence="4" key="1">
    <citation type="journal article" date="2020" name="Genes (Basel)">
        <title>The Complete Genome of Probiotic Lactobacillus sakei Derived from Plateau Yak Feces.</title>
        <authorList>
            <person name="Li K."/>
            <person name="Liu J."/>
            <person name="Zeng Z."/>
            <person name="Kulyar M.F."/>
            <person name="Wang Y."/>
            <person name="Li A."/>
            <person name="Bhutta Z.A."/>
            <person name="Aqib A.I."/>
            <person name="Shahzad M."/>
            <person name="Li J."/>
            <person name="Qi D."/>
        </authorList>
    </citation>
    <scope>NUCLEOTIDE SEQUENCE</scope>
    <source>
        <plasmid evidence="4">unnamed2</plasmid>
    </source>
</reference>
<geneLocation type="plasmid" evidence="4">
    <name>unnamed2</name>
</geneLocation>
<dbReference type="NCBIfam" id="NF033580">
    <property type="entry name" value="transpos_IS5_3"/>
    <property type="match status" value="1"/>
</dbReference>
<name>A0A8F1LAT4_LATSK</name>
<feature type="transmembrane region" description="Helical" evidence="1">
    <location>
        <begin position="179"/>
        <end position="196"/>
    </location>
</feature>
<organism evidence="4">
    <name type="scientific">Latilactobacillus sakei</name>
    <name type="common">Lactobacillus sakei</name>
    <dbReference type="NCBI Taxonomy" id="1599"/>
    <lineage>
        <taxon>Bacteria</taxon>
        <taxon>Bacillati</taxon>
        <taxon>Bacillota</taxon>
        <taxon>Bacilli</taxon>
        <taxon>Lactobacillales</taxon>
        <taxon>Lactobacillaceae</taxon>
        <taxon>Latilactobacillus</taxon>
    </lineage>
</organism>
<accession>A0A8F1LAT4</accession>
<dbReference type="AlphaFoldDB" id="A0A8F1LAT4"/>
<dbReference type="EMBL" id="MW265923">
    <property type="protein sequence ID" value="QWP89846.1"/>
    <property type="molecule type" value="Genomic_DNA"/>
</dbReference>
<dbReference type="GO" id="GO:0004803">
    <property type="term" value="F:transposase activity"/>
    <property type="evidence" value="ECO:0007669"/>
    <property type="project" value="InterPro"/>
</dbReference>
<evidence type="ECO:0000259" key="3">
    <source>
        <dbReference type="Pfam" id="PF13340"/>
    </source>
</evidence>
<evidence type="ECO:0000313" key="4">
    <source>
        <dbReference type="EMBL" id="QWP89846.1"/>
    </source>
</evidence>
<dbReference type="PANTHER" id="PTHR30007">
    <property type="entry name" value="PHP DOMAIN PROTEIN"/>
    <property type="match status" value="1"/>
</dbReference>
<dbReference type="Pfam" id="PF01609">
    <property type="entry name" value="DDE_Tnp_1"/>
    <property type="match status" value="1"/>
</dbReference>
<feature type="domain" description="Insertion element IS402-like" evidence="3">
    <location>
        <begin position="9"/>
        <end position="47"/>
    </location>
</feature>
<dbReference type="PANTHER" id="PTHR30007:SF1">
    <property type="entry name" value="BLR1914 PROTEIN"/>
    <property type="match status" value="1"/>
</dbReference>
<keyword evidence="1" id="KW-0472">Membrane</keyword>
<protein>
    <recommendedName>
        <fullName evidence="5">Transposase</fullName>
    </recommendedName>
</protein>
<dbReference type="Pfam" id="PF13340">
    <property type="entry name" value="DUF4096"/>
    <property type="match status" value="1"/>
</dbReference>
<evidence type="ECO:0000256" key="1">
    <source>
        <dbReference type="SAM" id="Phobius"/>
    </source>
</evidence>
<evidence type="ECO:0000259" key="2">
    <source>
        <dbReference type="Pfam" id="PF01609"/>
    </source>
</evidence>
<sequence>MTTPKRYELEDAQWDRIKGYFPPYRTGRPSSLDNRTALNAILWLMRSAKKNAECMVENQAIGLSRGGRTTKIHALVNGLGNPLGFRLTGGQVHDSQVASELLEGFDISQSNIIADKAYGTAKLRQYIEDKAGVYTIPPKENTKDKWTCDYHVYCERHLIENFFNQLKNFRRIATRYDKLARVYLATVYIASICILLK</sequence>
<gene>
    <name evidence="4" type="ORF">GLDMNBAO_00063</name>
</gene>
<keyword evidence="4" id="KW-0614">Plasmid</keyword>
<dbReference type="RefSeq" id="WP_242647360.1">
    <property type="nucleotide sequence ID" value="NZ_JBEJGS010000020.1"/>
</dbReference>
<keyword evidence="1" id="KW-0812">Transmembrane</keyword>